<dbReference type="Pfam" id="PF04641">
    <property type="entry name" value="Rtf2"/>
    <property type="match status" value="1"/>
</dbReference>
<proteinExistence type="predicted"/>
<dbReference type="PANTHER" id="PTHR12775:SF2">
    <property type="entry name" value="REPLICATION TERMINATION FACTOR 2"/>
    <property type="match status" value="1"/>
</dbReference>
<comment type="caution">
    <text evidence="2">The sequence shown here is derived from an EMBL/GenBank/DDBJ whole genome shotgun (WGS) entry which is preliminary data.</text>
</comment>
<protein>
    <submittedName>
        <fullName evidence="2">Uncharacterized protein</fullName>
    </submittedName>
</protein>
<dbReference type="GO" id="GO:0005634">
    <property type="term" value="C:nucleus"/>
    <property type="evidence" value="ECO:0000318"/>
    <property type="project" value="GO_Central"/>
</dbReference>
<organism evidence="2 3">
    <name type="scientific">Zostera marina</name>
    <name type="common">Eelgrass</name>
    <dbReference type="NCBI Taxonomy" id="29655"/>
    <lineage>
        <taxon>Eukaryota</taxon>
        <taxon>Viridiplantae</taxon>
        <taxon>Streptophyta</taxon>
        <taxon>Embryophyta</taxon>
        <taxon>Tracheophyta</taxon>
        <taxon>Spermatophyta</taxon>
        <taxon>Magnoliopsida</taxon>
        <taxon>Liliopsida</taxon>
        <taxon>Zosteraceae</taxon>
        <taxon>Zostera</taxon>
    </lineage>
</organism>
<dbReference type="EMBL" id="LFYR01001802">
    <property type="protein sequence ID" value="KMZ59313.1"/>
    <property type="molecule type" value="Genomic_DNA"/>
</dbReference>
<dbReference type="InterPro" id="IPR006735">
    <property type="entry name" value="Rtf2"/>
</dbReference>
<keyword evidence="3" id="KW-1185">Reference proteome</keyword>
<sequence length="335" mass="36926">MGDASAMLPVFLAAPEFGIPMKILNLSRDLPISHFRSLLPFPTNSFYITFNGKVISSLSDLIPFSTITVRARLHGGGGDGGSTCAESRDCYLNMYAEKKPDKVDPNETRISKWTTCALSAEPLAPPCVIDRLGNIFNKEKLLQALLEKKIPNQFRHIKRTKDMISVTLEEINGSEGHETRFQCPITGLEFNGKYGFFAIKGCGHVVSTKSVKELKASTSACVVCNKKFTEADKIVINGSDEEIEALRGRMEEEKGRVRHKKEKINLSGVKSVGDGGVEKIRKKEIDAGGGSKRFKAVDNAPLNANKKVYASIFTSSKKTDLKETYMCRSLPLARN</sequence>
<dbReference type="InterPro" id="IPR027799">
    <property type="entry name" value="Rtf2_RING-finger"/>
</dbReference>
<dbReference type="OMA" id="HANKEVY"/>
<keyword evidence="1" id="KW-0175">Coiled coil</keyword>
<evidence type="ECO:0000256" key="1">
    <source>
        <dbReference type="SAM" id="Coils"/>
    </source>
</evidence>
<feature type="coiled-coil region" evidence="1">
    <location>
        <begin position="236"/>
        <end position="263"/>
    </location>
</feature>
<name>A0A0K9NRT8_ZOSMR</name>
<evidence type="ECO:0000313" key="2">
    <source>
        <dbReference type="EMBL" id="KMZ59313.1"/>
    </source>
</evidence>
<dbReference type="CDD" id="cd16653">
    <property type="entry name" value="RING-like_Rtf2"/>
    <property type="match status" value="1"/>
</dbReference>
<dbReference type="PANTHER" id="PTHR12775">
    <property type="entry name" value="PROTEIN C20ORF43 HOMOLOG"/>
    <property type="match status" value="1"/>
</dbReference>
<gene>
    <name evidence="2" type="ORF">ZOSMA_69G00090</name>
</gene>
<evidence type="ECO:0000313" key="3">
    <source>
        <dbReference type="Proteomes" id="UP000036987"/>
    </source>
</evidence>
<dbReference type="OrthoDB" id="247013at2759"/>
<reference evidence="3" key="1">
    <citation type="journal article" date="2016" name="Nature">
        <title>The genome of the seagrass Zostera marina reveals angiosperm adaptation to the sea.</title>
        <authorList>
            <person name="Olsen J.L."/>
            <person name="Rouze P."/>
            <person name="Verhelst B."/>
            <person name="Lin Y.-C."/>
            <person name="Bayer T."/>
            <person name="Collen J."/>
            <person name="Dattolo E."/>
            <person name="De Paoli E."/>
            <person name="Dittami S."/>
            <person name="Maumus F."/>
            <person name="Michel G."/>
            <person name="Kersting A."/>
            <person name="Lauritano C."/>
            <person name="Lohaus R."/>
            <person name="Toepel M."/>
            <person name="Tonon T."/>
            <person name="Vanneste K."/>
            <person name="Amirebrahimi M."/>
            <person name="Brakel J."/>
            <person name="Bostroem C."/>
            <person name="Chovatia M."/>
            <person name="Grimwood J."/>
            <person name="Jenkins J.W."/>
            <person name="Jueterbock A."/>
            <person name="Mraz A."/>
            <person name="Stam W.T."/>
            <person name="Tice H."/>
            <person name="Bornberg-Bauer E."/>
            <person name="Green P.J."/>
            <person name="Pearson G.A."/>
            <person name="Procaccini G."/>
            <person name="Duarte C.M."/>
            <person name="Schmutz J."/>
            <person name="Reusch T.B.H."/>
            <person name="Van de Peer Y."/>
        </authorList>
    </citation>
    <scope>NUCLEOTIDE SEQUENCE [LARGE SCALE GENOMIC DNA]</scope>
    <source>
        <strain evidence="3">cv. Finnish</strain>
    </source>
</reference>
<dbReference type="Proteomes" id="UP000036987">
    <property type="component" value="Unassembled WGS sequence"/>
</dbReference>
<accession>A0A0K9NRT8</accession>
<dbReference type="AlphaFoldDB" id="A0A0K9NRT8"/>
<dbReference type="STRING" id="29655.A0A0K9NRT8"/>